<comment type="caution">
    <text evidence="2">The sequence shown here is derived from an EMBL/GenBank/DDBJ whole genome shotgun (WGS) entry which is preliminary data.</text>
</comment>
<feature type="transmembrane region" description="Helical" evidence="1">
    <location>
        <begin position="52"/>
        <end position="76"/>
    </location>
</feature>
<gene>
    <name evidence="2" type="ORF">C1SCF055_LOCUS39533</name>
</gene>
<dbReference type="EMBL" id="CAMXCT010006468">
    <property type="protein sequence ID" value="CAI4014643.1"/>
    <property type="molecule type" value="Genomic_DNA"/>
</dbReference>
<proteinExistence type="predicted"/>
<keyword evidence="4" id="KW-1185">Reference proteome</keyword>
<evidence type="ECO:0000313" key="3">
    <source>
        <dbReference type="EMBL" id="CAL4801955.1"/>
    </source>
</evidence>
<keyword evidence="1" id="KW-1133">Transmembrane helix</keyword>
<organism evidence="2">
    <name type="scientific">Cladocopium goreaui</name>
    <dbReference type="NCBI Taxonomy" id="2562237"/>
    <lineage>
        <taxon>Eukaryota</taxon>
        <taxon>Sar</taxon>
        <taxon>Alveolata</taxon>
        <taxon>Dinophyceae</taxon>
        <taxon>Suessiales</taxon>
        <taxon>Symbiodiniaceae</taxon>
        <taxon>Cladocopium</taxon>
    </lineage>
</organism>
<dbReference type="EMBL" id="CAMXCT030006468">
    <property type="protein sequence ID" value="CAL4801955.1"/>
    <property type="molecule type" value="Genomic_DNA"/>
</dbReference>
<reference evidence="3 4" key="2">
    <citation type="submission" date="2024-05" db="EMBL/GenBank/DDBJ databases">
        <authorList>
            <person name="Chen Y."/>
            <person name="Shah S."/>
            <person name="Dougan E. K."/>
            <person name="Thang M."/>
            <person name="Chan C."/>
        </authorList>
    </citation>
    <scope>NUCLEOTIDE SEQUENCE [LARGE SCALE GENOMIC DNA]</scope>
</reference>
<dbReference type="EMBL" id="CAMXCT020006468">
    <property type="protein sequence ID" value="CAL1168018.1"/>
    <property type="molecule type" value="Genomic_DNA"/>
</dbReference>
<reference evidence="2" key="1">
    <citation type="submission" date="2022-10" db="EMBL/GenBank/DDBJ databases">
        <authorList>
            <person name="Chen Y."/>
            <person name="Dougan E. K."/>
            <person name="Chan C."/>
            <person name="Rhodes N."/>
            <person name="Thang M."/>
        </authorList>
    </citation>
    <scope>NUCLEOTIDE SEQUENCE</scope>
</reference>
<dbReference type="AlphaFoldDB" id="A0A9P1DTQ3"/>
<evidence type="ECO:0000313" key="2">
    <source>
        <dbReference type="EMBL" id="CAI4014643.1"/>
    </source>
</evidence>
<evidence type="ECO:0000256" key="1">
    <source>
        <dbReference type="SAM" id="Phobius"/>
    </source>
</evidence>
<sequence length="134" mass="15026">MAGCSGYCCRWISDHLVRMPLNSRRDLLMFLPHRKLQAAKAAEVLSEGSAKLGLLLVALGVFVLTVLALVAGLNTLSSNAFFYYSKFAWEQWFPSFFVIMVVLMLLSLVAMATVFFAGFISGLLRNVLWFHQGW</sequence>
<keyword evidence="1" id="KW-0812">Transmembrane</keyword>
<keyword evidence="1" id="KW-0472">Membrane</keyword>
<name>A0A9P1DTQ3_9DINO</name>
<accession>A0A9P1DTQ3</accession>
<feature type="transmembrane region" description="Helical" evidence="1">
    <location>
        <begin position="96"/>
        <end position="124"/>
    </location>
</feature>
<protein>
    <submittedName>
        <fullName evidence="2">Uncharacterized protein</fullName>
    </submittedName>
</protein>
<evidence type="ECO:0000313" key="4">
    <source>
        <dbReference type="Proteomes" id="UP001152797"/>
    </source>
</evidence>
<dbReference type="Proteomes" id="UP001152797">
    <property type="component" value="Unassembled WGS sequence"/>
</dbReference>